<dbReference type="InterPro" id="IPR006201">
    <property type="entry name" value="Neur_channel"/>
</dbReference>
<dbReference type="SUPFAM" id="SSF63712">
    <property type="entry name" value="Nicotinic receptor ligand binding domain-like"/>
    <property type="match status" value="2"/>
</dbReference>
<keyword evidence="6" id="KW-0732">Signal</keyword>
<comment type="subcellular location">
    <subcellularLocation>
        <location evidence="1">Membrane</location>
        <topology evidence="1">Multi-pass membrane protein</topology>
    </subcellularLocation>
</comment>
<feature type="transmembrane region" description="Helical" evidence="5">
    <location>
        <begin position="671"/>
        <end position="696"/>
    </location>
</feature>
<dbReference type="InterPro" id="IPR006202">
    <property type="entry name" value="Neur_chan_lig-bd"/>
</dbReference>
<dbReference type="GO" id="GO:0005230">
    <property type="term" value="F:extracellular ligand-gated monoatomic ion channel activity"/>
    <property type="evidence" value="ECO:0007669"/>
    <property type="project" value="InterPro"/>
</dbReference>
<dbReference type="SUPFAM" id="SSF90112">
    <property type="entry name" value="Neurotransmitter-gated ion-channel transmembrane pore"/>
    <property type="match status" value="1"/>
</dbReference>
<feature type="transmembrane region" description="Helical" evidence="5">
    <location>
        <begin position="251"/>
        <end position="272"/>
    </location>
</feature>
<dbReference type="PANTHER" id="PTHR18945">
    <property type="entry name" value="NEUROTRANSMITTER GATED ION CHANNEL"/>
    <property type="match status" value="1"/>
</dbReference>
<dbReference type="InterPro" id="IPR036719">
    <property type="entry name" value="Neuro-gated_channel_TM_sf"/>
</dbReference>
<protein>
    <submittedName>
        <fullName evidence="8">CLUMA_CG018099, isoform A</fullName>
    </submittedName>
</protein>
<dbReference type="Proteomes" id="UP000183832">
    <property type="component" value="Unassembled WGS sequence"/>
</dbReference>
<evidence type="ECO:0000259" key="7">
    <source>
        <dbReference type="Pfam" id="PF02931"/>
    </source>
</evidence>
<keyword evidence="4 5" id="KW-0472">Membrane</keyword>
<dbReference type="STRING" id="568069.A0A1J1J3N8"/>
<sequence>MFMKLFILLCLVSNKAFLCEPIDCSSLDSNDANIQLRKKLLCHYESTTRPGDRKDPLEVQFDIILKSFSYDDDSYKLTLKTYIQMTWNDNRLSWKPENHGGILETYAHVHDLWIPDVTIHHSVSLEGIDSCVETDCFIRFDGEVRCMHPCEHSTLCFLPDYSTWPVDNHVCVMIYSSMSKNEENLKYSKHSIIVDEEIIKRSSDWLLLEASIYEDVDRDSKSIIDRRSFLNDSRLALSAYIWIKRNNGDKIFQILIPAIVLMIVNACVVIIHPKHIERLMLLMINLLSHRILLEQLRWMLPQYGYRPPAVLMFFIYSKFVTLFLIFQTIFMKIFLESQDNPNILIKDLVLKINSKLYRKPTQESSELEEESQKEEKNEALDKLKENHLIRESFRSISDTFLFIAYCNKDTKNLDLKLKSTLLCDYEKELRPPSNTTSVALKYILRNFDYDDMSYVLNLQSRIIHKWNDTRLKWDPKDHDGINKLLVSPEYLWTPKLFLNDSHYHYGLGSCYPIDCVVRNEGQVSCIYPCHQTADCYGDFANWPYDTHTCFVAFKTFLSYEDVTFDSENLGAVIFTDLNKKWDIIEAKADMNDTNRKNIKFKFVIRRFSQTYFQHVLTPAYILVALTLFIFFMQPGSYLRTIICGVDIHLHLSLMDRVWWQIPTQGVNVPRILKYMAFMLILTTFAFIETIIIKVILDIFPSPPQWINNFSNFLESNILTKYFVMTFFDETIKTTVKDLEEEIGDVTPDEIKSNNWATFFHFIDRICFIACCLGYWFYSL</sequence>
<proteinExistence type="predicted"/>
<evidence type="ECO:0000256" key="1">
    <source>
        <dbReference type="ARBA" id="ARBA00004141"/>
    </source>
</evidence>
<evidence type="ECO:0000313" key="9">
    <source>
        <dbReference type="Proteomes" id="UP000183832"/>
    </source>
</evidence>
<dbReference type="AlphaFoldDB" id="A0A1J1J3N8"/>
<evidence type="ECO:0000256" key="2">
    <source>
        <dbReference type="ARBA" id="ARBA00022692"/>
    </source>
</evidence>
<gene>
    <name evidence="8" type="ORF">CLUMA_CG018099</name>
</gene>
<feature type="transmembrane region" description="Helical" evidence="5">
    <location>
        <begin position="611"/>
        <end position="631"/>
    </location>
</feature>
<keyword evidence="9" id="KW-1185">Reference proteome</keyword>
<dbReference type="GO" id="GO:0016020">
    <property type="term" value="C:membrane"/>
    <property type="evidence" value="ECO:0007669"/>
    <property type="project" value="UniProtKB-SubCell"/>
</dbReference>
<feature type="chain" id="PRO_5012633749" evidence="6">
    <location>
        <begin position="19"/>
        <end position="779"/>
    </location>
</feature>
<name>A0A1J1J3N8_9DIPT</name>
<dbReference type="GO" id="GO:0004888">
    <property type="term" value="F:transmembrane signaling receptor activity"/>
    <property type="evidence" value="ECO:0007669"/>
    <property type="project" value="InterPro"/>
</dbReference>
<keyword evidence="2 5" id="KW-0812">Transmembrane</keyword>
<reference evidence="8 9" key="1">
    <citation type="submission" date="2015-04" db="EMBL/GenBank/DDBJ databases">
        <authorList>
            <person name="Syromyatnikov M.Y."/>
            <person name="Popov V.N."/>
        </authorList>
    </citation>
    <scope>NUCLEOTIDE SEQUENCE [LARGE SCALE GENOMIC DNA]</scope>
</reference>
<evidence type="ECO:0000313" key="8">
    <source>
        <dbReference type="EMBL" id="CRL05505.1"/>
    </source>
</evidence>
<dbReference type="Gene3D" id="2.70.170.10">
    <property type="entry name" value="Neurotransmitter-gated ion-channel ligand-binding domain"/>
    <property type="match status" value="2"/>
</dbReference>
<dbReference type="CDD" id="cd18989">
    <property type="entry name" value="LGIC_ECD_cation"/>
    <property type="match status" value="2"/>
</dbReference>
<feature type="domain" description="Neurotransmitter-gated ion-channel ligand-binding" evidence="7">
    <location>
        <begin position="35"/>
        <end position="199"/>
    </location>
</feature>
<dbReference type="EMBL" id="CVRI01000064">
    <property type="protein sequence ID" value="CRL05505.1"/>
    <property type="molecule type" value="Genomic_DNA"/>
</dbReference>
<feature type="domain" description="Neurotransmitter-gated ion-channel ligand-binding" evidence="7">
    <location>
        <begin position="417"/>
        <end position="606"/>
    </location>
</feature>
<evidence type="ECO:0000256" key="3">
    <source>
        <dbReference type="ARBA" id="ARBA00022989"/>
    </source>
</evidence>
<dbReference type="InterPro" id="IPR038050">
    <property type="entry name" value="Neuro_actylchol_rec"/>
</dbReference>
<organism evidence="8 9">
    <name type="scientific">Clunio marinus</name>
    <dbReference type="NCBI Taxonomy" id="568069"/>
    <lineage>
        <taxon>Eukaryota</taxon>
        <taxon>Metazoa</taxon>
        <taxon>Ecdysozoa</taxon>
        <taxon>Arthropoda</taxon>
        <taxon>Hexapoda</taxon>
        <taxon>Insecta</taxon>
        <taxon>Pterygota</taxon>
        <taxon>Neoptera</taxon>
        <taxon>Endopterygota</taxon>
        <taxon>Diptera</taxon>
        <taxon>Nematocera</taxon>
        <taxon>Chironomoidea</taxon>
        <taxon>Chironomidae</taxon>
        <taxon>Clunio</taxon>
    </lineage>
</organism>
<accession>A0A1J1J3N8</accession>
<feature type="signal peptide" evidence="6">
    <location>
        <begin position="1"/>
        <end position="18"/>
    </location>
</feature>
<dbReference type="OrthoDB" id="410315at2759"/>
<feature type="transmembrane region" description="Helical" evidence="5">
    <location>
        <begin position="310"/>
        <end position="330"/>
    </location>
</feature>
<evidence type="ECO:0000256" key="4">
    <source>
        <dbReference type="ARBA" id="ARBA00023136"/>
    </source>
</evidence>
<feature type="transmembrane region" description="Helical" evidence="5">
    <location>
        <begin position="755"/>
        <end position="777"/>
    </location>
</feature>
<keyword evidence="3 5" id="KW-1133">Transmembrane helix</keyword>
<dbReference type="Pfam" id="PF02931">
    <property type="entry name" value="Neur_chan_LBD"/>
    <property type="match status" value="2"/>
</dbReference>
<evidence type="ECO:0000256" key="5">
    <source>
        <dbReference type="SAM" id="Phobius"/>
    </source>
</evidence>
<evidence type="ECO:0000256" key="6">
    <source>
        <dbReference type="SAM" id="SignalP"/>
    </source>
</evidence>
<dbReference type="Gene3D" id="1.20.58.390">
    <property type="entry name" value="Neurotransmitter-gated ion-channel transmembrane domain"/>
    <property type="match status" value="1"/>
</dbReference>
<dbReference type="InterPro" id="IPR036734">
    <property type="entry name" value="Neur_chan_lig-bd_sf"/>
</dbReference>